<dbReference type="Gene3D" id="3.20.20.80">
    <property type="entry name" value="Glycosidases"/>
    <property type="match status" value="1"/>
</dbReference>
<dbReference type="eggNOG" id="ENOG502RTMK">
    <property type="taxonomic scope" value="Eukaryota"/>
</dbReference>
<dbReference type="Pfam" id="PF03659">
    <property type="entry name" value="Glyco_hydro_71"/>
    <property type="match status" value="1"/>
</dbReference>
<dbReference type="HOGENOM" id="CLU_019141_4_0_1"/>
<dbReference type="InParanoid" id="D8QAA6"/>
<gene>
    <name evidence="1" type="ORF">SCHCODRAFT_110853</name>
</gene>
<proteinExistence type="predicted"/>
<dbReference type="CDD" id="cd11577">
    <property type="entry name" value="GH71"/>
    <property type="match status" value="1"/>
</dbReference>
<dbReference type="VEuPathDB" id="FungiDB:SCHCODRAFT_02630808"/>
<feature type="non-terminal residue" evidence="1">
    <location>
        <position position="443"/>
    </location>
</feature>
<reference evidence="1 2" key="1">
    <citation type="journal article" date="2010" name="Nat. Biotechnol.">
        <title>Genome sequence of the model mushroom Schizophyllum commune.</title>
        <authorList>
            <person name="Ohm R.A."/>
            <person name="de Jong J.F."/>
            <person name="Lugones L.G."/>
            <person name="Aerts A."/>
            <person name="Kothe E."/>
            <person name="Stajich J.E."/>
            <person name="de Vries R.P."/>
            <person name="Record E."/>
            <person name="Levasseur A."/>
            <person name="Baker S.E."/>
            <person name="Bartholomew K.A."/>
            <person name="Coutinho P.M."/>
            <person name="Erdmann S."/>
            <person name="Fowler T.J."/>
            <person name="Gathman A.C."/>
            <person name="Lombard V."/>
            <person name="Henrissat B."/>
            <person name="Knabe N."/>
            <person name="Kuees U."/>
            <person name="Lilly W.W."/>
            <person name="Lindquist E."/>
            <person name="Lucas S."/>
            <person name="Magnuson J.K."/>
            <person name="Piumi F."/>
            <person name="Raudaskoski M."/>
            <person name="Salamov A."/>
            <person name="Schmutz J."/>
            <person name="Schwarze F.W.M.R."/>
            <person name="vanKuyk P.A."/>
            <person name="Horton J.S."/>
            <person name="Grigoriev I.V."/>
            <person name="Woesten H.A.B."/>
        </authorList>
    </citation>
    <scope>NUCLEOTIDE SEQUENCE [LARGE SCALE GENOMIC DNA]</scope>
    <source>
        <strain evidence="2">H4-8 / FGSC 9210</strain>
    </source>
</reference>
<organism evidence="2">
    <name type="scientific">Schizophyllum commune (strain H4-8 / FGSC 9210)</name>
    <name type="common">Split gill fungus</name>
    <dbReference type="NCBI Taxonomy" id="578458"/>
    <lineage>
        <taxon>Eukaryota</taxon>
        <taxon>Fungi</taxon>
        <taxon>Dikarya</taxon>
        <taxon>Basidiomycota</taxon>
        <taxon>Agaricomycotina</taxon>
        <taxon>Agaricomycetes</taxon>
        <taxon>Agaricomycetidae</taxon>
        <taxon>Agaricales</taxon>
        <taxon>Schizophyllaceae</taxon>
        <taxon>Schizophyllum</taxon>
    </lineage>
</organism>
<evidence type="ECO:0000313" key="2">
    <source>
        <dbReference type="Proteomes" id="UP000007431"/>
    </source>
</evidence>
<name>D8QAA6_SCHCM</name>
<dbReference type="OMA" id="FNWNGSW"/>
<evidence type="ECO:0000313" key="1">
    <source>
        <dbReference type="EMBL" id="EFI95804.1"/>
    </source>
</evidence>
<dbReference type="InterPro" id="IPR005197">
    <property type="entry name" value="Glyco_hydro_71"/>
</dbReference>
<protein>
    <submittedName>
        <fullName evidence="1">Glycoside hydrolase family 71 protein</fullName>
    </submittedName>
</protein>
<keyword evidence="2" id="KW-1185">Reference proteome</keyword>
<keyword evidence="1" id="KW-0378">Hydrolase</keyword>
<dbReference type="Proteomes" id="UP000007431">
    <property type="component" value="Unassembled WGS sequence"/>
</dbReference>
<dbReference type="AlphaFoldDB" id="D8QAA6"/>
<accession>D8QAA6</accession>
<dbReference type="GO" id="GO:0051118">
    <property type="term" value="F:glucan endo-1,3-alpha-glucosidase activity"/>
    <property type="evidence" value="ECO:0007669"/>
    <property type="project" value="InterPro"/>
</dbReference>
<sequence>MTERPKYVFAHFMVGNTYPYTTNVWEQDLIDCRERAGLDGFVLNVGREEWQRDRVLDCFATAAAIHSIPSATPADVDHLAEYVARLAHHPNMFRYPDEERVVISTFAGQDATFGCSHLDEAWAMVKQRLETHSPGPITLIPAFFIDPSRYPTIASMDGYFHWNGGWPLHLSPNSHRREIEKPALDSDVHHLRHLEGRPYMAAVSPWFFTWIYRGDDWLYVRRWEKLLAMRDRVDIVQVISWNDYGECHYIAPVRGAQPNSQAWVDGFPHEPWMALTAYLARAFREGRHPPVEKDQIFMWARPHPKDAEARNDAVPRPGNWELTDDKFWVVVLAMSPATIRLSTIADGEDAVRAEERKSARFTARLKVAFGGRGHGVEGSSTDEALHHVQAGLTKLSHPLRPGHGMRAVMERDDEVVARCAPAEFRFEAAPEVYNFNAYVAQSD</sequence>
<dbReference type="EMBL" id="GL377308">
    <property type="protein sequence ID" value="EFI95804.1"/>
    <property type="molecule type" value="Genomic_DNA"/>
</dbReference>